<feature type="chain" id="PRO_5021862305" evidence="1">
    <location>
        <begin position="20"/>
        <end position="767"/>
    </location>
</feature>
<dbReference type="OrthoDB" id="6051220at2"/>
<evidence type="ECO:0000313" key="3">
    <source>
        <dbReference type="Proteomes" id="UP000317199"/>
    </source>
</evidence>
<dbReference type="AlphaFoldDB" id="A0A514BPF4"/>
<name>A0A514BPF4_9GAMM</name>
<sequence>MLALVLTVAMSVAAGGARAGGNAGDEDVYLVDLQLQVSNHGSSASLRQKTLNAVSQRTDGAGRITQRVRLLWMKMLGGGYSKSTLELDMDDPDDAEMARVLGAGFELSLDAKGRVLDLSAVDKVAWERITTRNPRMAQQFDLQQATGMRPFVLPKRLRRGQRLRFVDNLSGADPMRWELQVLQLSAGEAFLDVRGESGQLQVEGRQVVRRHDGLPLEAWLRLLVPSIDDEPEVRTRLYMVNLRHLPGLGSWLEHPIELAHEHERGYESLLAEPPFAGEPDEGEGYELDPQVEGRLLPWMLDGADLAGMQRGLVMMLKPADYRHSRPTLALGAQLAPPQARTDAPAMRPLVMGRLTGSELLDRSGQPLQGVESLPIALGRSWLLNGGDEVDESAQKFPLRLPLDLKAEALQALDRVRLSLEVETYAWDGAETVAAGQQPRHGEAPRIVWAGRRLTLKQPPPADDPDSGFEFHAVPLDASGRQIPHARLFGARPDEETAPLLEDVPRLSWERRRFQWVVELAAAEPVAAVRLYRYRSTRVPQQWDFRNIDGMTEGGTLVGTRHAADPGILSDFDYVGQAALASFEVASIGYPYPPLQAKGTAAAQALRFCAVESVEAHAGVGVEPVPPGQLWDEVLNSAGGGWRLRFDEQWYEDVDRDWPEQWPLNVQCPVQVQVLREDVADSRCFEAAGDGWLQVRQACRGRIDSEGGTLVARDADGLPLAPLPADAREHALRFWGEPVEVEYTLRDSRVLRRQVRLPRSEGATMQGW</sequence>
<feature type="signal peptide" evidence="1">
    <location>
        <begin position="1"/>
        <end position="19"/>
    </location>
</feature>
<proteinExistence type="predicted"/>
<gene>
    <name evidence="2" type="ORF">FKV23_03210</name>
</gene>
<keyword evidence="1" id="KW-0732">Signal</keyword>
<evidence type="ECO:0000256" key="1">
    <source>
        <dbReference type="SAM" id="SignalP"/>
    </source>
</evidence>
<evidence type="ECO:0000313" key="2">
    <source>
        <dbReference type="EMBL" id="QDH69215.1"/>
    </source>
</evidence>
<dbReference type="EMBL" id="CP041242">
    <property type="protein sequence ID" value="QDH69215.1"/>
    <property type="molecule type" value="Genomic_DNA"/>
</dbReference>
<protein>
    <submittedName>
        <fullName evidence="2">Uncharacterized protein</fullName>
    </submittedName>
</protein>
<reference evidence="2 3" key="1">
    <citation type="submission" date="2019-06" db="EMBL/GenBank/DDBJ databases">
        <title>Lysobacter alkalisoli sp. nov. isolated from saline-alkali soil.</title>
        <authorList>
            <person name="Sun J.-Q."/>
            <person name="Xu L."/>
        </authorList>
    </citation>
    <scope>NUCLEOTIDE SEQUENCE [LARGE SCALE GENOMIC DNA]</scope>
    <source>
        <strain evidence="2 3">SJ-36</strain>
    </source>
</reference>
<keyword evidence="3" id="KW-1185">Reference proteome</keyword>
<dbReference type="KEGG" id="lyj:FKV23_03210"/>
<dbReference type="Proteomes" id="UP000317199">
    <property type="component" value="Chromosome"/>
</dbReference>
<accession>A0A514BPF4</accession>
<organism evidence="2 3">
    <name type="scientific">Marilutibacter alkalisoli</name>
    <dbReference type="NCBI Taxonomy" id="2591633"/>
    <lineage>
        <taxon>Bacteria</taxon>
        <taxon>Pseudomonadati</taxon>
        <taxon>Pseudomonadota</taxon>
        <taxon>Gammaproteobacteria</taxon>
        <taxon>Lysobacterales</taxon>
        <taxon>Lysobacteraceae</taxon>
        <taxon>Marilutibacter</taxon>
    </lineage>
</organism>
<dbReference type="RefSeq" id="WP_141622557.1">
    <property type="nucleotide sequence ID" value="NZ_CP041242.1"/>
</dbReference>